<dbReference type="GO" id="GO:0051287">
    <property type="term" value="F:NAD binding"/>
    <property type="evidence" value="ECO:0007669"/>
    <property type="project" value="InterPro"/>
</dbReference>
<dbReference type="AlphaFoldDB" id="X0U4X7"/>
<evidence type="ECO:0000313" key="2">
    <source>
        <dbReference type="EMBL" id="GAG00615.1"/>
    </source>
</evidence>
<reference evidence="2" key="1">
    <citation type="journal article" date="2014" name="Front. Microbiol.">
        <title>High frequency of phylogenetically diverse reductive dehalogenase-homologous genes in deep subseafloor sedimentary metagenomes.</title>
        <authorList>
            <person name="Kawai M."/>
            <person name="Futagami T."/>
            <person name="Toyoda A."/>
            <person name="Takaki Y."/>
            <person name="Nishi S."/>
            <person name="Hori S."/>
            <person name="Arai W."/>
            <person name="Tsubouchi T."/>
            <person name="Morono Y."/>
            <person name="Uchiyama I."/>
            <person name="Ito T."/>
            <person name="Fujiyama A."/>
            <person name="Inagaki F."/>
            <person name="Takami H."/>
        </authorList>
    </citation>
    <scope>NUCLEOTIDE SEQUENCE</scope>
    <source>
        <strain evidence="2">Expedition CK06-06</strain>
    </source>
</reference>
<dbReference type="InterPro" id="IPR001135">
    <property type="entry name" value="NADH_Q_OxRdtase_suD"/>
</dbReference>
<comment type="caution">
    <text evidence="2">The sequence shown here is derived from an EMBL/GenBank/DDBJ whole genome shotgun (WGS) entry which is preliminary data.</text>
</comment>
<protein>
    <recommendedName>
        <fullName evidence="1">NADH-quinone oxidoreductase subunit D domain-containing protein</fullName>
    </recommendedName>
</protein>
<dbReference type="GO" id="GO:0048038">
    <property type="term" value="F:quinone binding"/>
    <property type="evidence" value="ECO:0007669"/>
    <property type="project" value="InterPro"/>
</dbReference>
<dbReference type="Pfam" id="PF00346">
    <property type="entry name" value="Complex1_49kDa"/>
    <property type="match status" value="1"/>
</dbReference>
<dbReference type="EMBL" id="BARS01029052">
    <property type="protein sequence ID" value="GAG00615.1"/>
    <property type="molecule type" value="Genomic_DNA"/>
</dbReference>
<dbReference type="Gene3D" id="1.10.645.10">
    <property type="entry name" value="Cytochrome-c3 Hydrogenase, chain B"/>
    <property type="match status" value="1"/>
</dbReference>
<feature type="non-terminal residue" evidence="2">
    <location>
        <position position="231"/>
    </location>
</feature>
<feature type="domain" description="NADH-quinone oxidoreductase subunit D" evidence="1">
    <location>
        <begin position="137"/>
        <end position="231"/>
    </location>
</feature>
<dbReference type="InterPro" id="IPR022885">
    <property type="entry name" value="NDH1_su_D/H"/>
</dbReference>
<name>X0U4X7_9ZZZZ</name>
<dbReference type="GO" id="GO:0016651">
    <property type="term" value="F:oxidoreductase activity, acting on NAD(P)H"/>
    <property type="evidence" value="ECO:0007669"/>
    <property type="project" value="InterPro"/>
</dbReference>
<organism evidence="2">
    <name type="scientific">marine sediment metagenome</name>
    <dbReference type="NCBI Taxonomy" id="412755"/>
    <lineage>
        <taxon>unclassified sequences</taxon>
        <taxon>metagenomes</taxon>
        <taxon>ecological metagenomes</taxon>
    </lineage>
</organism>
<gene>
    <name evidence="2" type="ORF">S01H1_45464</name>
</gene>
<proteinExistence type="predicted"/>
<evidence type="ECO:0000259" key="1">
    <source>
        <dbReference type="Pfam" id="PF00346"/>
    </source>
</evidence>
<dbReference type="PANTHER" id="PTHR11993">
    <property type="entry name" value="NADH-UBIQUINONE OXIDOREDUCTASE 49 KDA SUBUNIT"/>
    <property type="match status" value="1"/>
</dbReference>
<dbReference type="SUPFAM" id="SSF56762">
    <property type="entry name" value="HydB/Nqo4-like"/>
    <property type="match status" value="1"/>
</dbReference>
<dbReference type="PANTHER" id="PTHR11993:SF10">
    <property type="entry name" value="NADH DEHYDROGENASE [UBIQUINONE] IRON-SULFUR PROTEIN 2, MITOCHONDRIAL"/>
    <property type="match status" value="1"/>
</dbReference>
<sequence length="231" mass="25804">MATAPQPPEDDLERDLHTEHQILNMGPSHPATHGTVKFVVELDGETIIDLDVQVGYLHRGFEKECESGSWYQAIPYTDRLTYTSAMLCNVGFCMAVEKLLELETPERCQWLRVLAGEISRVSDHLTRCGAAALELQAMTPFLYGIEARELTYDLTELLCGARVTTNYIRIGGVKHDMPRDFPNGARELIPKIRTLIGDYGAVVTQNRIFVDRLKGTGVISKKDCIDYAVTG</sequence>
<accession>X0U4X7</accession>
<dbReference type="InterPro" id="IPR029014">
    <property type="entry name" value="NiFe-Hase_large"/>
</dbReference>